<dbReference type="Gene3D" id="3.40.50.200">
    <property type="entry name" value="Peptidase S8/S53 domain"/>
    <property type="match status" value="1"/>
</dbReference>
<dbReference type="Proteomes" id="UP000199515">
    <property type="component" value="Unassembled WGS sequence"/>
</dbReference>
<dbReference type="STRING" id="589385.SAMN05421504_104363"/>
<sequence>MTRTGPRFEPAPGHDRMAFISQVNGQYTVVPAAELGRLSSLDTYRIGQAEPRPPQAESQMSLLRINAITHGGKKAPASEVIVVNTDNPAAAALDAIMINGEARFQVPNGHYSVAVAAYQVEDADHGKETEFLTQTDVTVSNGGATVTLDGRRAHPVSFQTPLPSEFDAATIAWTRGSATKAASLQMGALSDTKFYVSDAPKAKTGVLSFSVTARQLSPASAATPYSYFIGIPTVDHIPVNQAYRIDPANLSTVDSTYTTDLPGQPVRAYDFWDIPHPSVRNPPMSSLPGVVAQAPSSERHYLSVAPGMYYGGVMNPNGELGGTLERLLIPKAGEHRTLSWRGGLTVPAPSTYDGPCFLCREGDVLHGVGMMDTDASGDVGQWTDGTTTITQDGTQIYENTTMGVEFTQDLASGKHRYQYTMDTSHDGEGTNLSTHSRISWGFDSATGFSPAPILYASAAFNANAHNSVAPGEASLSLTARHQAGSPDSPLKKVAISISYDGKTWIPTTTSIQDATHAKGTWTVPADIKPGYLSVRIEAEDAQGSTLDEAVEHAALVNAPDGLDYPQTPPPTAPGAKAACADAPAGHAQCFAIKAPRTARKAGQLPDGLARTDLVSAYKLPQTGGAGRTVAVVAAFDDPTAEADLAEYRKTYGLPPCTTENGCFKKVNGAGKPAPLPGSDEGWSSEMALDIEMVSAICPDCKILLVEADDDTAAALAAAERTATNSGAVAVSNSWGGTEDSTAPYYAPAFSHPGVAVTASSGNRGFRQAMWPASLSEVIAVGGTTLSKDTNARGWTESAWAKGSSGCSGYSRKPAWQKDTHCRMRTASDIAAVGDPATGVAVYDQGEWSVFGGTSVAAPIIASMIALAGNSAAMTNARRIYSRSSALFDVTTGSNANWDCGGDYLCNARKGYDAPTGMGTPNGLGAL</sequence>
<organism evidence="2 3">
    <name type="scientific">Amycolatopsis xylanica</name>
    <dbReference type="NCBI Taxonomy" id="589385"/>
    <lineage>
        <taxon>Bacteria</taxon>
        <taxon>Bacillati</taxon>
        <taxon>Actinomycetota</taxon>
        <taxon>Actinomycetes</taxon>
        <taxon>Pseudonocardiales</taxon>
        <taxon>Pseudonocardiaceae</taxon>
        <taxon>Amycolatopsis</taxon>
    </lineage>
</organism>
<reference evidence="2 3" key="1">
    <citation type="submission" date="2016-10" db="EMBL/GenBank/DDBJ databases">
        <authorList>
            <person name="de Groot N.N."/>
        </authorList>
    </citation>
    <scope>NUCLEOTIDE SEQUENCE [LARGE SCALE GENOMIC DNA]</scope>
    <source>
        <strain evidence="2 3">CPCC 202699</strain>
    </source>
</reference>
<dbReference type="GO" id="GO:0008240">
    <property type="term" value="F:tripeptidyl-peptidase activity"/>
    <property type="evidence" value="ECO:0007669"/>
    <property type="project" value="TreeGrafter"/>
</dbReference>
<proteinExistence type="predicted"/>
<dbReference type="AlphaFoldDB" id="A0A1H3GRL5"/>
<dbReference type="InterPro" id="IPR036852">
    <property type="entry name" value="Peptidase_S8/S53_dom_sf"/>
</dbReference>
<dbReference type="PANTHER" id="PTHR14218:SF15">
    <property type="entry name" value="TRIPEPTIDYL-PEPTIDASE 1"/>
    <property type="match status" value="1"/>
</dbReference>
<feature type="domain" description="Peptidase S53" evidence="1">
    <location>
        <begin position="607"/>
        <end position="926"/>
    </location>
</feature>
<dbReference type="GO" id="GO:0006508">
    <property type="term" value="P:proteolysis"/>
    <property type="evidence" value="ECO:0007669"/>
    <property type="project" value="InterPro"/>
</dbReference>
<gene>
    <name evidence="2" type="ORF">SAMN05421504_104363</name>
</gene>
<protein>
    <recommendedName>
        <fullName evidence="1">Peptidase S53 domain-containing protein</fullName>
    </recommendedName>
</protein>
<keyword evidence="3" id="KW-1185">Reference proteome</keyword>
<dbReference type="EMBL" id="FNON01000004">
    <property type="protein sequence ID" value="SDY05605.1"/>
    <property type="molecule type" value="Genomic_DNA"/>
</dbReference>
<dbReference type="GO" id="GO:0004252">
    <property type="term" value="F:serine-type endopeptidase activity"/>
    <property type="evidence" value="ECO:0007669"/>
    <property type="project" value="InterPro"/>
</dbReference>
<evidence type="ECO:0000313" key="2">
    <source>
        <dbReference type="EMBL" id="SDY05605.1"/>
    </source>
</evidence>
<name>A0A1H3GRL5_9PSEU</name>
<accession>A0A1H3GRL5</accession>
<evidence type="ECO:0000259" key="1">
    <source>
        <dbReference type="PROSITE" id="PS51695"/>
    </source>
</evidence>
<dbReference type="InterPro" id="IPR050819">
    <property type="entry name" value="Tripeptidyl-peptidase_I"/>
</dbReference>
<evidence type="ECO:0000313" key="3">
    <source>
        <dbReference type="Proteomes" id="UP000199515"/>
    </source>
</evidence>
<dbReference type="SUPFAM" id="SSF52743">
    <property type="entry name" value="Subtilisin-like"/>
    <property type="match status" value="1"/>
</dbReference>
<dbReference type="InterPro" id="IPR030400">
    <property type="entry name" value="Sedolisin_dom"/>
</dbReference>
<dbReference type="PANTHER" id="PTHR14218">
    <property type="entry name" value="PROTEASE S8 TRIPEPTIDYL PEPTIDASE I CLN2"/>
    <property type="match status" value="1"/>
</dbReference>
<dbReference type="PROSITE" id="PS51695">
    <property type="entry name" value="SEDOLISIN"/>
    <property type="match status" value="1"/>
</dbReference>
<dbReference type="CDD" id="cd04056">
    <property type="entry name" value="Peptidases_S53"/>
    <property type="match status" value="1"/>
</dbReference>